<organism evidence="2">
    <name type="scientific">bioreactor metagenome</name>
    <dbReference type="NCBI Taxonomy" id="1076179"/>
    <lineage>
        <taxon>unclassified sequences</taxon>
        <taxon>metagenomes</taxon>
        <taxon>ecological metagenomes</taxon>
    </lineage>
</organism>
<keyword evidence="2" id="KW-0808">Transferase</keyword>
<name>A0A645HZJ7_9ZZZZ</name>
<sequence>MYKKSRSEGFGDEVKRRIMLGNYVLSSGYYDAYYLKALKVRTLIKNDFEEQFKKFDILLSPVTPTPAFKMGEKSTPIEMYVSDLFTVPVNIAGMSAISVPAGLSDGGLPINIQVITNAFCENTMFRAAYNFEQSAGFAAKPAL</sequence>
<dbReference type="EC" id="6.3.5.7" evidence="2"/>
<comment type="caution">
    <text evidence="2">The sequence shown here is derived from an EMBL/GenBank/DDBJ whole genome shotgun (WGS) entry which is preliminary data.</text>
</comment>
<dbReference type="PANTHER" id="PTHR11895:SF7">
    <property type="entry name" value="GLUTAMYL-TRNA(GLN) AMIDOTRANSFERASE SUBUNIT A, MITOCHONDRIAL"/>
    <property type="match status" value="1"/>
</dbReference>
<feature type="domain" description="Amidase" evidence="1">
    <location>
        <begin position="1"/>
        <end position="123"/>
    </location>
</feature>
<dbReference type="EMBL" id="VSSQ01098723">
    <property type="protein sequence ID" value="MPN41574.1"/>
    <property type="molecule type" value="Genomic_DNA"/>
</dbReference>
<dbReference type="Gene3D" id="3.90.1300.10">
    <property type="entry name" value="Amidase signature (AS) domain"/>
    <property type="match status" value="1"/>
</dbReference>
<dbReference type="GO" id="GO:0050567">
    <property type="term" value="F:glutaminyl-tRNA synthase (glutamine-hydrolyzing) activity"/>
    <property type="evidence" value="ECO:0007669"/>
    <property type="project" value="UniProtKB-EC"/>
</dbReference>
<dbReference type="GO" id="GO:0016740">
    <property type="term" value="F:transferase activity"/>
    <property type="evidence" value="ECO:0007669"/>
    <property type="project" value="UniProtKB-KW"/>
</dbReference>
<dbReference type="SUPFAM" id="SSF75304">
    <property type="entry name" value="Amidase signature (AS) enzymes"/>
    <property type="match status" value="1"/>
</dbReference>
<dbReference type="InterPro" id="IPR000120">
    <property type="entry name" value="Amidase"/>
</dbReference>
<dbReference type="InterPro" id="IPR036928">
    <property type="entry name" value="AS_sf"/>
</dbReference>
<dbReference type="InterPro" id="IPR023631">
    <property type="entry name" value="Amidase_dom"/>
</dbReference>
<gene>
    <name evidence="2" type="primary">gatA_41</name>
    <name evidence="2" type="ORF">SDC9_189127</name>
</gene>
<evidence type="ECO:0000313" key="2">
    <source>
        <dbReference type="EMBL" id="MPN41574.1"/>
    </source>
</evidence>
<evidence type="ECO:0000259" key="1">
    <source>
        <dbReference type="Pfam" id="PF01425"/>
    </source>
</evidence>
<accession>A0A645HZJ7</accession>
<dbReference type="AlphaFoldDB" id="A0A645HZJ7"/>
<dbReference type="PANTHER" id="PTHR11895">
    <property type="entry name" value="TRANSAMIDASE"/>
    <property type="match status" value="1"/>
</dbReference>
<keyword evidence="2" id="KW-0436">Ligase</keyword>
<protein>
    <submittedName>
        <fullName evidence="2">Glutamyl-tRNA(Gln) amidotransferase subunit A</fullName>
        <ecNumber evidence="2">6.3.5.7</ecNumber>
    </submittedName>
</protein>
<dbReference type="Pfam" id="PF01425">
    <property type="entry name" value="Amidase"/>
    <property type="match status" value="1"/>
</dbReference>
<proteinExistence type="predicted"/>
<reference evidence="2" key="1">
    <citation type="submission" date="2019-08" db="EMBL/GenBank/DDBJ databases">
        <authorList>
            <person name="Kucharzyk K."/>
            <person name="Murdoch R.W."/>
            <person name="Higgins S."/>
            <person name="Loffler F."/>
        </authorList>
    </citation>
    <scope>NUCLEOTIDE SEQUENCE</scope>
</reference>